<feature type="compositionally biased region" description="Basic and acidic residues" evidence="1">
    <location>
        <begin position="335"/>
        <end position="346"/>
    </location>
</feature>
<dbReference type="Pfam" id="PF15740">
    <property type="entry name" value="PPP1R26_N"/>
    <property type="match status" value="1"/>
</dbReference>
<dbReference type="Bgee" id="ENSOANG00000047966">
    <property type="expression patterns" value="Expressed in endometrium and 7 other cell types or tissues"/>
</dbReference>
<feature type="region of interest" description="Disordered" evidence="1">
    <location>
        <begin position="607"/>
        <end position="635"/>
    </location>
</feature>
<dbReference type="GeneTree" id="ENSGT00390000014118"/>
<feature type="compositionally biased region" description="Basic residues" evidence="1">
    <location>
        <begin position="434"/>
        <end position="444"/>
    </location>
</feature>
<accession>A0A6I8PES1</accession>
<name>A0A6I8PES1_ORNAN</name>
<feature type="region of interest" description="Disordered" evidence="1">
    <location>
        <begin position="152"/>
        <end position="182"/>
    </location>
</feature>
<reference evidence="3 4" key="1">
    <citation type="journal article" date="2008" name="Nature">
        <title>Genome analysis of the platypus reveals unique signatures of evolution.</title>
        <authorList>
            <person name="Warren W.C."/>
            <person name="Hillier L.W."/>
            <person name="Marshall Graves J.A."/>
            <person name="Birney E."/>
            <person name="Ponting C.P."/>
            <person name="Grutzner F."/>
            <person name="Belov K."/>
            <person name="Miller W."/>
            <person name="Clarke L."/>
            <person name="Chinwalla A.T."/>
            <person name="Yang S.P."/>
            <person name="Heger A."/>
            <person name="Locke D.P."/>
            <person name="Miethke P."/>
            <person name="Waters P.D."/>
            <person name="Veyrunes F."/>
            <person name="Fulton L."/>
            <person name="Fulton B."/>
            <person name="Graves T."/>
            <person name="Wallis J."/>
            <person name="Puente X.S."/>
            <person name="Lopez-Otin C."/>
            <person name="Ordonez G.R."/>
            <person name="Eichler E.E."/>
            <person name="Chen L."/>
            <person name="Cheng Z."/>
            <person name="Deakin J.E."/>
            <person name="Alsop A."/>
            <person name="Thompson K."/>
            <person name="Kirby P."/>
            <person name="Papenfuss A.T."/>
            <person name="Wakefield M.J."/>
            <person name="Olender T."/>
            <person name="Lancet D."/>
            <person name="Huttley G.A."/>
            <person name="Smit A.F."/>
            <person name="Pask A."/>
            <person name="Temple-Smith P."/>
            <person name="Batzer M.A."/>
            <person name="Walker J.A."/>
            <person name="Konkel M.K."/>
            <person name="Harris R.S."/>
            <person name="Whittington C.M."/>
            <person name="Wong E.S."/>
            <person name="Gemmell N.J."/>
            <person name="Buschiazzo E."/>
            <person name="Vargas Jentzsch I.M."/>
            <person name="Merkel A."/>
            <person name="Schmitz J."/>
            <person name="Zemann A."/>
            <person name="Churakov G."/>
            <person name="Kriegs J.O."/>
            <person name="Brosius J."/>
            <person name="Murchison E.P."/>
            <person name="Sachidanandam R."/>
            <person name="Smith C."/>
            <person name="Hannon G.J."/>
            <person name="Tsend-Ayush E."/>
            <person name="McMillan D."/>
            <person name="Attenborough R."/>
            <person name="Rens W."/>
            <person name="Ferguson-Smith M."/>
            <person name="Lefevre C.M."/>
            <person name="Sharp J.A."/>
            <person name="Nicholas K.R."/>
            <person name="Ray D.A."/>
            <person name="Kube M."/>
            <person name="Reinhardt R."/>
            <person name="Pringle T.H."/>
            <person name="Taylor J."/>
            <person name="Jones R.C."/>
            <person name="Nixon B."/>
            <person name="Dacheux J.L."/>
            <person name="Niwa H."/>
            <person name="Sekita Y."/>
            <person name="Huang X."/>
            <person name="Stark A."/>
            <person name="Kheradpour P."/>
            <person name="Kellis M."/>
            <person name="Flicek P."/>
            <person name="Chen Y."/>
            <person name="Webber C."/>
            <person name="Hardison R."/>
            <person name="Nelson J."/>
            <person name="Hallsworth-Pepin K."/>
            <person name="Delehaunty K."/>
            <person name="Markovic C."/>
            <person name="Minx P."/>
            <person name="Feng Y."/>
            <person name="Kremitzki C."/>
            <person name="Mitreva M."/>
            <person name="Glasscock J."/>
            <person name="Wylie T."/>
            <person name="Wohldmann P."/>
            <person name="Thiru P."/>
            <person name="Nhan M.N."/>
            <person name="Pohl C.S."/>
            <person name="Smith S.M."/>
            <person name="Hou S."/>
            <person name="Nefedov M."/>
            <person name="de Jong P.J."/>
            <person name="Renfree M.B."/>
            <person name="Mardis E.R."/>
            <person name="Wilson R.K."/>
        </authorList>
    </citation>
    <scope>NUCLEOTIDE SEQUENCE [LARGE SCALE GENOMIC DNA]</scope>
    <source>
        <strain evidence="3 4">Glennie</strain>
    </source>
</reference>
<feature type="compositionally biased region" description="Basic and acidic residues" evidence="1">
    <location>
        <begin position="624"/>
        <end position="635"/>
    </location>
</feature>
<evidence type="ECO:0000256" key="1">
    <source>
        <dbReference type="SAM" id="MobiDB-lite"/>
    </source>
</evidence>
<sequence length="1331" mass="146611">MQTIIPSHTPSLTARMFLMNASPVVALQSKWESFGQPGSFRFPACFSESEDDIARASVSAKVQMIINNLQSEETSLGMNNEYIMQKNQKVDQRGGARPAANALARKEYHRCSADFDGPEEEGISEFGPLVLDSDSDDSVDRDIEEAIQEYLKEKSHTIQSSASETEHSGTTGGESRCKPDLSQKNVTSGLLSVKFKAGVVSESFIRNHLEVDDQLRSVSPLSVSSDDSFEQSIQAEIEQFLNQKRQREIHKHDDPVNRKPEKKETPVKSAFKSSKESTGKPRRQAWKQDYSLTVGLPAELEKTVQTKDLKSKVSAEPENLSQADGLPLKPGAPCRPKETAPNKNEGKSGLWATRRGQRTKSLALGNDPSDSSSDDGIEEAIQLYQLEKTRKAANLTVDCGLLQDAQPQPESRVTFPDSFSVGSPKSALPENRNRPLRSKRKRVTTKVTESGQGSNGPNKLLKPLKETKVSTPLVNRIAKCEFTTQVSCRAESSAELMCAEAILDISKTIMPSPVESGDRPPSANPVLGSQSVPSCPVSDDSSVDSDDSIEQEIRTFLALKAQSESLLAKPQNLSQSVQDPLLPGSNNQTGVDEASLTNTLKLSLSHKKKLKGEKKTAKQLTQKTPKELEKERPQEADCSKGKILLCQENPQWSRECRPREAESCADASRCQLLSSELVGLIDKHVTLDLRHGLSQVCGRAGRGRNVEPERSGTEDKSSSLDSDEDLDTAIKDLLRSKRKLKKKPKDHKTPCKKKVRFSGTETLFLDKLDSFQRDWKDNHPSVLKSCLSRSKKDNMENTVKKPTLNTCKSRSENNVQFSFQVKKQPEAKPVWVTDGLEASENQHSALSTVSLSDDSSTIDSDDSIEQEIRKFLAEKAKDSLHCSEGPVGNVPSFGSVGISHSEMARSLEHPATLSSHQSQRSKTASQPAGGLKNSARTVMQSAINPSHDGGKSTSCTETVYLHSTLSLKAKCETVPTKNSTGQMSVKEAPIGRKHIYNRDQSQKSPKSTSVERDVSQLQNCISAFTSSGKDSSFQLKLPSVCAADQVSGLKREPNLFLSHRQLGRNDLIHQAVLRGSTALDREGRETVRTGRLGREEEKGIKTQVKCPVTPAIKTKPNLPLAAACLKAEARPAQIQTQLFNFGESASWRGKRASFFDSYRGTPVLVPSSPAVRRNKVSPGPIKHERSNLTLQKEGGPWQNSNVQAGLNRHEIRNSCSEGKTLDFRSRWADSQSDPDHDVETDSSEFSDTPVEECRSALAKGKSPNFSSLSTSIDPGVVIQPYITLSPERLKKITLWPQNRRKMLQIGAKKLNITIDWNEKGKFTKKTFEKNL</sequence>
<feature type="compositionally biased region" description="Basic and acidic residues" evidence="1">
    <location>
        <begin position="1225"/>
        <end position="1239"/>
    </location>
</feature>
<dbReference type="GO" id="GO:0004864">
    <property type="term" value="F:protein phosphatase inhibitor activity"/>
    <property type="evidence" value="ECO:0007669"/>
    <property type="project" value="InterPro"/>
</dbReference>
<dbReference type="Proteomes" id="UP000002279">
    <property type="component" value="Chromosome 4"/>
</dbReference>
<evidence type="ECO:0000259" key="2">
    <source>
        <dbReference type="Pfam" id="PF15740"/>
    </source>
</evidence>
<dbReference type="FunCoup" id="A0A6I8PES1">
    <property type="interactions" value="148"/>
</dbReference>
<dbReference type="OMA" id="FMQVQSS"/>
<protein>
    <submittedName>
        <fullName evidence="3">Protein phosphatase 1 regulatory subunit 26</fullName>
    </submittedName>
</protein>
<dbReference type="KEGG" id="oaa:100093538"/>
<gene>
    <name evidence="3" type="primary">PPP1R26</name>
</gene>
<feature type="region of interest" description="Disordered" evidence="1">
    <location>
        <begin position="242"/>
        <end position="290"/>
    </location>
</feature>
<feature type="region of interest" description="Disordered" evidence="1">
    <location>
        <begin position="407"/>
        <end position="464"/>
    </location>
</feature>
<feature type="region of interest" description="Disordered" evidence="1">
    <location>
        <begin position="510"/>
        <end position="548"/>
    </location>
</feature>
<feature type="compositionally biased region" description="Low complexity" evidence="1">
    <location>
        <begin position="529"/>
        <end position="540"/>
    </location>
</feature>
<dbReference type="RefSeq" id="XP_028918475.1">
    <property type="nucleotide sequence ID" value="XM_029062642.1"/>
</dbReference>
<dbReference type="OrthoDB" id="9939953at2759"/>
<evidence type="ECO:0000313" key="4">
    <source>
        <dbReference type="Proteomes" id="UP000002279"/>
    </source>
</evidence>
<feature type="region of interest" description="Disordered" evidence="1">
    <location>
        <begin position="1225"/>
        <end position="1250"/>
    </location>
</feature>
<dbReference type="InterPro" id="IPR031474">
    <property type="entry name" value="PPP1R26_N"/>
</dbReference>
<feature type="region of interest" description="Disordered" evidence="1">
    <location>
        <begin position="1169"/>
        <end position="1201"/>
    </location>
</feature>
<feature type="compositionally biased region" description="Basic and acidic residues" evidence="1">
    <location>
        <begin position="250"/>
        <end position="266"/>
    </location>
</feature>
<dbReference type="GeneID" id="100093538"/>
<feature type="region of interest" description="Disordered" evidence="1">
    <location>
        <begin position="992"/>
        <end position="1011"/>
    </location>
</feature>
<proteinExistence type="predicted"/>
<feature type="domain" description="Protein phosphatase 1 regulatory subunit 26 N-terminal" evidence="2">
    <location>
        <begin position="16"/>
        <end position="879"/>
    </location>
</feature>
<feature type="compositionally biased region" description="Polar residues" evidence="1">
    <location>
        <begin position="912"/>
        <end position="926"/>
    </location>
</feature>
<keyword evidence="4" id="KW-1185">Reference proteome</keyword>
<feature type="region of interest" description="Disordered" evidence="1">
    <location>
        <begin position="304"/>
        <end position="375"/>
    </location>
</feature>
<dbReference type="InterPro" id="IPR026130">
    <property type="entry name" value="PPP1R26"/>
</dbReference>
<dbReference type="CTD" id="9858"/>
<reference evidence="3" key="3">
    <citation type="submission" date="2025-09" db="UniProtKB">
        <authorList>
            <consortium name="Ensembl"/>
        </authorList>
    </citation>
    <scope>IDENTIFICATION</scope>
    <source>
        <strain evidence="3">Glennie</strain>
    </source>
</reference>
<dbReference type="PANTHER" id="PTHR15724:SF0">
    <property type="entry name" value="PROTEIN PHOSPHATASE 1 REGULATORY SUBUNIT 26"/>
    <property type="match status" value="1"/>
</dbReference>
<feature type="compositionally biased region" description="Polar residues" evidence="1">
    <location>
        <begin position="445"/>
        <end position="457"/>
    </location>
</feature>
<dbReference type="PANTHER" id="PTHR15724">
    <property type="entry name" value="PROTEIN PHOSPHATASE 1 REGULATORY SUBUNIT 26"/>
    <property type="match status" value="1"/>
</dbReference>
<evidence type="ECO:0000313" key="3">
    <source>
        <dbReference type="Ensembl" id="ENSOANP00000051131.1"/>
    </source>
</evidence>
<feature type="region of interest" description="Disordered" evidence="1">
    <location>
        <begin position="909"/>
        <end position="933"/>
    </location>
</feature>
<feature type="region of interest" description="Disordered" evidence="1">
    <location>
        <begin position="697"/>
        <end position="723"/>
    </location>
</feature>
<feature type="compositionally biased region" description="Basic and acidic residues" evidence="1">
    <location>
        <begin position="704"/>
        <end position="718"/>
    </location>
</feature>
<feature type="compositionally biased region" description="Basic and acidic residues" evidence="1">
    <location>
        <begin position="304"/>
        <end position="315"/>
    </location>
</feature>
<dbReference type="Ensembl" id="ENSOANT00000049065.1">
    <property type="protein sequence ID" value="ENSOANP00000051131.1"/>
    <property type="gene ID" value="ENSOANG00000047966.1"/>
</dbReference>
<reference evidence="3" key="2">
    <citation type="submission" date="2025-08" db="UniProtKB">
        <authorList>
            <consortium name="Ensembl"/>
        </authorList>
    </citation>
    <scope>IDENTIFICATION</scope>
    <source>
        <strain evidence="3">Glennie</strain>
    </source>
</reference>
<dbReference type="InParanoid" id="A0A6I8PES1"/>
<organism evidence="3 4">
    <name type="scientific">Ornithorhynchus anatinus</name>
    <name type="common">Duckbill platypus</name>
    <dbReference type="NCBI Taxonomy" id="9258"/>
    <lineage>
        <taxon>Eukaryota</taxon>
        <taxon>Metazoa</taxon>
        <taxon>Chordata</taxon>
        <taxon>Craniata</taxon>
        <taxon>Vertebrata</taxon>
        <taxon>Euteleostomi</taxon>
        <taxon>Mammalia</taxon>
        <taxon>Monotremata</taxon>
        <taxon>Ornithorhynchidae</taxon>
        <taxon>Ornithorhynchus</taxon>
    </lineage>
</organism>